<dbReference type="AlphaFoldDB" id="A0A543BAI9"/>
<dbReference type="EMBL" id="VFOX01000002">
    <property type="protein sequence ID" value="TQL81854.1"/>
    <property type="molecule type" value="Genomic_DNA"/>
</dbReference>
<accession>A0A543BAI9</accession>
<sequence length="98" mass="10171">MNVFGIAIALAGVILFLAALLATVRANRDAPIPYWTRPVSEPRGSVAMRALGAALTIFGAALIAQSAGWWALIVVLAGPAVAIVAIVAHNARIRSLSR</sequence>
<reference evidence="2 3" key="1">
    <citation type="submission" date="2019-06" db="EMBL/GenBank/DDBJ databases">
        <title>Sequencing the genomes of 1000 actinobacteria strains.</title>
        <authorList>
            <person name="Klenk H.-P."/>
        </authorList>
    </citation>
    <scope>NUCLEOTIDE SEQUENCE [LARGE SCALE GENOMIC DNA]</scope>
    <source>
        <strain evidence="2 3">DSM 20169</strain>
    </source>
</reference>
<evidence type="ECO:0000313" key="3">
    <source>
        <dbReference type="Proteomes" id="UP000317209"/>
    </source>
</evidence>
<gene>
    <name evidence="2" type="ORF">FB560_3334</name>
</gene>
<name>A0A543BAI9_9MICO</name>
<organism evidence="2 3">
    <name type="scientific">Microbacterium saperdae</name>
    <dbReference type="NCBI Taxonomy" id="69368"/>
    <lineage>
        <taxon>Bacteria</taxon>
        <taxon>Bacillati</taxon>
        <taxon>Actinomycetota</taxon>
        <taxon>Actinomycetes</taxon>
        <taxon>Micrococcales</taxon>
        <taxon>Microbacteriaceae</taxon>
        <taxon>Microbacterium</taxon>
    </lineage>
</organism>
<evidence type="ECO:0000313" key="2">
    <source>
        <dbReference type="EMBL" id="TQL81854.1"/>
    </source>
</evidence>
<dbReference type="Proteomes" id="UP000317209">
    <property type="component" value="Unassembled WGS sequence"/>
</dbReference>
<keyword evidence="1" id="KW-0472">Membrane</keyword>
<feature type="transmembrane region" description="Helical" evidence="1">
    <location>
        <begin position="69"/>
        <end position="88"/>
    </location>
</feature>
<dbReference type="RefSeq" id="WP_141873600.1">
    <property type="nucleotide sequence ID" value="NZ_VFOX01000002.1"/>
</dbReference>
<feature type="transmembrane region" description="Helical" evidence="1">
    <location>
        <begin position="6"/>
        <end position="26"/>
    </location>
</feature>
<feature type="transmembrane region" description="Helical" evidence="1">
    <location>
        <begin position="46"/>
        <end position="63"/>
    </location>
</feature>
<protein>
    <submittedName>
        <fullName evidence="2">Uncharacterized protein</fullName>
    </submittedName>
</protein>
<dbReference type="OrthoDB" id="5083799at2"/>
<keyword evidence="3" id="KW-1185">Reference proteome</keyword>
<proteinExistence type="predicted"/>
<keyword evidence="1" id="KW-1133">Transmembrane helix</keyword>
<evidence type="ECO:0000256" key="1">
    <source>
        <dbReference type="SAM" id="Phobius"/>
    </source>
</evidence>
<comment type="caution">
    <text evidence="2">The sequence shown here is derived from an EMBL/GenBank/DDBJ whole genome shotgun (WGS) entry which is preliminary data.</text>
</comment>
<keyword evidence="1" id="KW-0812">Transmembrane</keyword>